<feature type="domain" description="MoaB/Mog" evidence="12">
    <location>
        <begin position="182"/>
        <end position="318"/>
    </location>
</feature>
<dbReference type="Pfam" id="PF03454">
    <property type="entry name" value="MoeA_C"/>
    <property type="match status" value="1"/>
</dbReference>
<dbReference type="SUPFAM" id="SSF63882">
    <property type="entry name" value="MoeA N-terminal region -like"/>
    <property type="match status" value="1"/>
</dbReference>
<evidence type="ECO:0000256" key="5">
    <source>
        <dbReference type="ARBA" id="ARBA00022505"/>
    </source>
</evidence>
<comment type="similarity">
    <text evidence="4 11">Belongs to the MoeA family.</text>
</comment>
<evidence type="ECO:0000256" key="10">
    <source>
        <dbReference type="ARBA" id="ARBA00047317"/>
    </source>
</evidence>
<dbReference type="InterPro" id="IPR036688">
    <property type="entry name" value="MoeA_C_domain_IV_sf"/>
</dbReference>
<dbReference type="FunFam" id="3.40.980.10:FF:000004">
    <property type="entry name" value="Molybdopterin molybdenumtransferase"/>
    <property type="match status" value="1"/>
</dbReference>
<dbReference type="NCBIfam" id="TIGR00177">
    <property type="entry name" value="molyb_syn"/>
    <property type="match status" value="1"/>
</dbReference>
<dbReference type="InterPro" id="IPR036425">
    <property type="entry name" value="MoaB/Mog-like_dom_sf"/>
</dbReference>
<dbReference type="EC" id="2.10.1.1" evidence="11"/>
<keyword evidence="5 11" id="KW-0500">Molybdenum</keyword>
<dbReference type="GO" id="GO:0006777">
    <property type="term" value="P:Mo-molybdopterin cofactor biosynthetic process"/>
    <property type="evidence" value="ECO:0007669"/>
    <property type="project" value="UniProtKB-UniRule"/>
</dbReference>
<evidence type="ECO:0000256" key="8">
    <source>
        <dbReference type="ARBA" id="ARBA00022842"/>
    </source>
</evidence>
<keyword evidence="7 11" id="KW-0479">Metal-binding</keyword>
<dbReference type="GO" id="GO:0061599">
    <property type="term" value="F:molybdopterin molybdotransferase activity"/>
    <property type="evidence" value="ECO:0007669"/>
    <property type="project" value="UniProtKB-UniRule"/>
</dbReference>
<organism evidence="13 14">
    <name type="scientific">Arcanobacterium buesumense</name>
    <dbReference type="NCBI Taxonomy" id="2722751"/>
    <lineage>
        <taxon>Bacteria</taxon>
        <taxon>Bacillati</taxon>
        <taxon>Actinomycetota</taxon>
        <taxon>Actinomycetes</taxon>
        <taxon>Actinomycetales</taxon>
        <taxon>Actinomycetaceae</taxon>
        <taxon>Arcanobacterium</taxon>
    </lineage>
</organism>
<dbReference type="SMART" id="SM00852">
    <property type="entry name" value="MoCF_biosynth"/>
    <property type="match status" value="1"/>
</dbReference>
<dbReference type="EMBL" id="CP050804">
    <property type="protein sequence ID" value="QJC22181.1"/>
    <property type="molecule type" value="Genomic_DNA"/>
</dbReference>
<comment type="function">
    <text evidence="2 11">Catalyzes the insertion of molybdate into adenylated molybdopterin with the concomitant release of AMP.</text>
</comment>
<evidence type="ECO:0000313" key="13">
    <source>
        <dbReference type="EMBL" id="QJC22181.1"/>
    </source>
</evidence>
<dbReference type="PANTHER" id="PTHR10192">
    <property type="entry name" value="MOLYBDOPTERIN BIOSYNTHESIS PROTEIN"/>
    <property type="match status" value="1"/>
</dbReference>
<evidence type="ECO:0000256" key="4">
    <source>
        <dbReference type="ARBA" id="ARBA00010763"/>
    </source>
</evidence>
<comment type="pathway">
    <text evidence="3 11">Cofactor biosynthesis; molybdopterin biosynthesis.</text>
</comment>
<dbReference type="AlphaFoldDB" id="A0A6H2EM88"/>
<evidence type="ECO:0000259" key="12">
    <source>
        <dbReference type="SMART" id="SM00852"/>
    </source>
</evidence>
<sequence>MKTVQQHYNDVMSLGAPTELVTVPIDQARGKILGEDVTARYAIPPFTNSSMDGFAVRASDVQVGQALSVIDDIPAGAVPHRELLAGTAIRIMTGAPMPAGADTVVKVEDTAGQMANMGAEVPAAITVTAPVDERANVRYMGEDVAVGDQVFTRQTRLTPAHIGALSALGYGHVRVHRGVRVGILATGSELRAPGQPLEHGSIPDSNSFLVSGLCQEYGANVMTMSLHSDEPTAFDEAFTALVEQCDLVITTGGVSAGAFDVVKARLHSAGVEFAHVAMQPGKPQGWGRSGSTPVICLPGNPVSVFVSMHLFVLPLLRSISGEIPLSFDEMFTWGVAGTSWRHKYGRDQFMPAILGPTGVVPASAGGSGSHLVGSLPRAEFLALTPATTEWIHAGDTIRILPFR</sequence>
<evidence type="ECO:0000256" key="6">
    <source>
        <dbReference type="ARBA" id="ARBA00022679"/>
    </source>
</evidence>
<dbReference type="InterPro" id="IPR001453">
    <property type="entry name" value="MoaB/Mog_dom"/>
</dbReference>
<dbReference type="InterPro" id="IPR038987">
    <property type="entry name" value="MoeA-like"/>
</dbReference>
<dbReference type="NCBIfam" id="NF045515">
    <property type="entry name" value="Glp_gephyrin"/>
    <property type="match status" value="1"/>
</dbReference>
<dbReference type="SUPFAM" id="SSF63867">
    <property type="entry name" value="MoeA C-terminal domain-like"/>
    <property type="match status" value="1"/>
</dbReference>
<evidence type="ECO:0000256" key="11">
    <source>
        <dbReference type="RuleBase" id="RU365090"/>
    </source>
</evidence>
<dbReference type="GO" id="GO:0046872">
    <property type="term" value="F:metal ion binding"/>
    <property type="evidence" value="ECO:0007669"/>
    <property type="project" value="UniProtKB-UniRule"/>
</dbReference>
<dbReference type="Gene3D" id="3.90.105.10">
    <property type="entry name" value="Molybdopterin biosynthesis moea protein, domain 2"/>
    <property type="match status" value="1"/>
</dbReference>
<dbReference type="UniPathway" id="UPA00344"/>
<comment type="catalytic activity">
    <reaction evidence="10">
        <text>adenylyl-molybdopterin + molybdate = Mo-molybdopterin + AMP + H(+)</text>
        <dbReference type="Rhea" id="RHEA:35047"/>
        <dbReference type="ChEBI" id="CHEBI:15378"/>
        <dbReference type="ChEBI" id="CHEBI:36264"/>
        <dbReference type="ChEBI" id="CHEBI:62727"/>
        <dbReference type="ChEBI" id="CHEBI:71302"/>
        <dbReference type="ChEBI" id="CHEBI:456215"/>
        <dbReference type="EC" id="2.10.1.1"/>
    </reaction>
</comment>
<reference evidence="13 14" key="1">
    <citation type="submission" date="2020-03" db="EMBL/GenBank/DDBJ databases">
        <title>Complete genome of Arcanobacterium buesumensis sp. nov. strain 2701.</title>
        <authorList>
            <person name="Borowiak M."/>
            <person name="Alssahen M."/>
            <person name="Laemmler C."/>
            <person name="Malorny B."/>
            <person name="Hassan A."/>
            <person name="Prenger-Berninghoff E."/>
            <person name="Ploetz M."/>
            <person name="Abdulmawjood A."/>
        </authorList>
    </citation>
    <scope>NUCLEOTIDE SEQUENCE [LARGE SCALE GENOMIC DNA]</scope>
    <source>
        <strain evidence="13 14">2701</strain>
    </source>
</reference>
<dbReference type="InterPro" id="IPR005110">
    <property type="entry name" value="MoeA_linker/N"/>
</dbReference>
<dbReference type="SUPFAM" id="SSF53218">
    <property type="entry name" value="Molybdenum cofactor biosynthesis proteins"/>
    <property type="match status" value="1"/>
</dbReference>
<dbReference type="Pfam" id="PF03453">
    <property type="entry name" value="MoeA_N"/>
    <property type="match status" value="1"/>
</dbReference>
<evidence type="ECO:0000313" key="14">
    <source>
        <dbReference type="Proteomes" id="UP000502298"/>
    </source>
</evidence>
<dbReference type="Proteomes" id="UP000502298">
    <property type="component" value="Chromosome"/>
</dbReference>
<accession>A0A6H2EM88</accession>
<name>A0A6H2EM88_9ACTO</name>
<keyword evidence="8 11" id="KW-0460">Magnesium</keyword>
<dbReference type="Gene3D" id="2.40.340.10">
    <property type="entry name" value="MoeA, C-terminal, domain IV"/>
    <property type="match status" value="1"/>
</dbReference>
<keyword evidence="6 11" id="KW-0808">Transferase</keyword>
<evidence type="ECO:0000256" key="7">
    <source>
        <dbReference type="ARBA" id="ARBA00022723"/>
    </source>
</evidence>
<dbReference type="RefSeq" id="WP_168918112.1">
    <property type="nucleotide sequence ID" value="NZ_CP050804.1"/>
</dbReference>
<dbReference type="Gene3D" id="3.40.980.10">
    <property type="entry name" value="MoaB/Mog-like domain"/>
    <property type="match status" value="1"/>
</dbReference>
<comment type="cofactor">
    <cofactor evidence="1 11">
        <name>Mg(2+)</name>
        <dbReference type="ChEBI" id="CHEBI:18420"/>
    </cofactor>
</comment>
<dbReference type="FunFam" id="2.170.190.11:FF:000001">
    <property type="entry name" value="Molybdopterin molybdenumtransferase"/>
    <property type="match status" value="1"/>
</dbReference>
<dbReference type="GO" id="GO:0005829">
    <property type="term" value="C:cytosol"/>
    <property type="evidence" value="ECO:0007669"/>
    <property type="project" value="TreeGrafter"/>
</dbReference>
<dbReference type="InterPro" id="IPR005111">
    <property type="entry name" value="MoeA_C_domain_IV"/>
</dbReference>
<dbReference type="InterPro" id="IPR036135">
    <property type="entry name" value="MoeA_linker/N_sf"/>
</dbReference>
<dbReference type="Pfam" id="PF00994">
    <property type="entry name" value="MoCF_biosynth"/>
    <property type="match status" value="1"/>
</dbReference>
<proteinExistence type="inferred from homology"/>
<dbReference type="Gene3D" id="2.170.190.11">
    <property type="entry name" value="Molybdopterin biosynthesis moea protein, domain 3"/>
    <property type="match status" value="1"/>
</dbReference>
<gene>
    <name evidence="13" type="ORF">HC352_06440</name>
</gene>
<dbReference type="PANTHER" id="PTHR10192:SF5">
    <property type="entry name" value="GEPHYRIN"/>
    <property type="match status" value="1"/>
</dbReference>
<keyword evidence="14" id="KW-1185">Reference proteome</keyword>
<dbReference type="CDD" id="cd00887">
    <property type="entry name" value="MoeA"/>
    <property type="match status" value="1"/>
</dbReference>
<protein>
    <recommendedName>
        <fullName evidence="11">Molybdopterin molybdenumtransferase</fullName>
        <ecNumber evidence="11">2.10.1.1</ecNumber>
    </recommendedName>
</protein>
<dbReference type="KEGG" id="arca:HC352_06440"/>
<evidence type="ECO:0000256" key="9">
    <source>
        <dbReference type="ARBA" id="ARBA00023150"/>
    </source>
</evidence>
<evidence type="ECO:0000256" key="1">
    <source>
        <dbReference type="ARBA" id="ARBA00001946"/>
    </source>
</evidence>
<keyword evidence="9 11" id="KW-0501">Molybdenum cofactor biosynthesis</keyword>
<evidence type="ECO:0000256" key="2">
    <source>
        <dbReference type="ARBA" id="ARBA00002901"/>
    </source>
</evidence>
<evidence type="ECO:0000256" key="3">
    <source>
        <dbReference type="ARBA" id="ARBA00005046"/>
    </source>
</evidence>